<name>A0A212IZE9_9BACT</name>
<dbReference type="InterPro" id="IPR009833">
    <property type="entry name" value="DUF1398"/>
</dbReference>
<evidence type="ECO:0000313" key="1">
    <source>
        <dbReference type="EMBL" id="SBV92603.1"/>
    </source>
</evidence>
<accession>A0A212IZE9</accession>
<dbReference type="Pfam" id="PF07166">
    <property type="entry name" value="DUF1398"/>
    <property type="match status" value="1"/>
</dbReference>
<protein>
    <recommendedName>
        <fullName evidence="2">Phage envelope protein</fullName>
    </recommendedName>
</protein>
<proteinExistence type="predicted"/>
<dbReference type="SUPFAM" id="SSF160419">
    <property type="entry name" value="YdfO-like"/>
    <property type="match status" value="1"/>
</dbReference>
<reference evidence="1" key="1">
    <citation type="submission" date="2016-04" db="EMBL/GenBank/DDBJ databases">
        <authorList>
            <person name="Evans L.H."/>
            <person name="Alamgir A."/>
            <person name="Owens N."/>
            <person name="Weber N.D."/>
            <person name="Virtaneva K."/>
            <person name="Barbian K."/>
            <person name="Babar A."/>
            <person name="Rosenke K."/>
        </authorList>
    </citation>
    <scope>NUCLEOTIDE SEQUENCE</scope>
    <source>
        <strain evidence="1">86-1</strain>
    </source>
</reference>
<gene>
    <name evidence="1" type="ORF">KL86DYS1_10653</name>
</gene>
<evidence type="ECO:0008006" key="2">
    <source>
        <dbReference type="Google" id="ProtNLM"/>
    </source>
</evidence>
<dbReference type="EMBL" id="FLUM01000001">
    <property type="protein sequence ID" value="SBV92603.1"/>
    <property type="molecule type" value="Genomic_DNA"/>
</dbReference>
<sequence length="129" mass="14688">MFTLAQIKEAHSKMKSGADFPQYTKELLSLGVLKYSIYVYDGHAEYVGKDDHTIVSNSEYTDLHISPEIDSKKFKHQLKAHQQGKTDYLTFCRDSAETGIAKWTVDILTKTCTYYDKPGNSVLEEKISI</sequence>
<dbReference type="Gene3D" id="3.30.1810.10">
    <property type="entry name" value="YdfO-like"/>
    <property type="match status" value="1"/>
</dbReference>
<dbReference type="AlphaFoldDB" id="A0A212IZE9"/>
<organism evidence="1">
    <name type="scientific">uncultured Dysgonomonas sp</name>
    <dbReference type="NCBI Taxonomy" id="206096"/>
    <lineage>
        <taxon>Bacteria</taxon>
        <taxon>Pseudomonadati</taxon>
        <taxon>Bacteroidota</taxon>
        <taxon>Bacteroidia</taxon>
        <taxon>Bacteroidales</taxon>
        <taxon>Dysgonomonadaceae</taxon>
        <taxon>Dysgonomonas</taxon>
        <taxon>environmental samples</taxon>
    </lineage>
</organism>
<dbReference type="RefSeq" id="WP_296938542.1">
    <property type="nucleotide sequence ID" value="NZ_LT599032.1"/>
</dbReference>
<dbReference type="InterPro" id="IPR036696">
    <property type="entry name" value="YdfO-like_sf"/>
</dbReference>